<evidence type="ECO:0000256" key="9">
    <source>
        <dbReference type="ARBA" id="ARBA00023237"/>
    </source>
</evidence>
<evidence type="ECO:0000256" key="3">
    <source>
        <dbReference type="ARBA" id="ARBA00022448"/>
    </source>
</evidence>
<evidence type="ECO:0000256" key="1">
    <source>
        <dbReference type="ARBA" id="ARBA00004571"/>
    </source>
</evidence>
<evidence type="ECO:0000256" key="7">
    <source>
        <dbReference type="ARBA" id="ARBA00023077"/>
    </source>
</evidence>
<dbReference type="PROSITE" id="PS52016">
    <property type="entry name" value="TONB_DEPENDENT_REC_3"/>
    <property type="match status" value="1"/>
</dbReference>
<feature type="chain" id="PRO_5007596901" evidence="13">
    <location>
        <begin position="41"/>
        <end position="681"/>
    </location>
</feature>
<reference evidence="16 17" key="1">
    <citation type="submission" date="2015-12" db="EMBL/GenBank/DDBJ databases">
        <title>Genome sequence of Thalassospira lucentensis MCCC 1A02072.</title>
        <authorList>
            <person name="Lu L."/>
            <person name="Lai Q."/>
            <person name="Shao Z."/>
            <person name="Qian P."/>
        </authorList>
    </citation>
    <scope>NUCLEOTIDE SEQUENCE [LARGE SCALE GENOMIC DNA]</scope>
    <source>
        <strain evidence="16 17">MCCC 1A02072</strain>
    </source>
</reference>
<dbReference type="SUPFAM" id="SSF56935">
    <property type="entry name" value="Porins"/>
    <property type="match status" value="1"/>
</dbReference>
<protein>
    <submittedName>
        <fullName evidence="16">TonB-dependent receptor</fullName>
    </submittedName>
</protein>
<keyword evidence="16" id="KW-0675">Receptor</keyword>
<dbReference type="GO" id="GO:0044718">
    <property type="term" value="P:siderophore transmembrane transport"/>
    <property type="evidence" value="ECO:0007669"/>
    <property type="project" value="TreeGrafter"/>
</dbReference>
<dbReference type="Gene3D" id="2.170.130.10">
    <property type="entry name" value="TonB-dependent receptor, plug domain"/>
    <property type="match status" value="1"/>
</dbReference>
<evidence type="ECO:0000256" key="2">
    <source>
        <dbReference type="ARBA" id="ARBA00009810"/>
    </source>
</evidence>
<dbReference type="InterPro" id="IPR012910">
    <property type="entry name" value="Plug_dom"/>
</dbReference>
<evidence type="ECO:0000256" key="11">
    <source>
        <dbReference type="PROSITE-ProRule" id="PRU10144"/>
    </source>
</evidence>
<feature type="domain" description="TonB-dependent receptor plug" evidence="15">
    <location>
        <begin position="70"/>
        <end position="165"/>
    </location>
</feature>
<keyword evidence="5 10" id="KW-0812">Transmembrane</keyword>
<dbReference type="OrthoDB" id="9760494at2"/>
<evidence type="ECO:0000313" key="16">
    <source>
        <dbReference type="EMBL" id="KZB65468.1"/>
    </source>
</evidence>
<comment type="similarity">
    <text evidence="2 10 12">Belongs to the TonB-dependent receptor family.</text>
</comment>
<accession>A0A154L625</accession>
<dbReference type="EMBL" id="LPVY01000009">
    <property type="protein sequence ID" value="KZB65468.1"/>
    <property type="molecule type" value="Genomic_DNA"/>
</dbReference>
<dbReference type="Pfam" id="PF07715">
    <property type="entry name" value="Plug"/>
    <property type="match status" value="1"/>
</dbReference>
<evidence type="ECO:0000313" key="17">
    <source>
        <dbReference type="Proteomes" id="UP000076335"/>
    </source>
</evidence>
<dbReference type="InterPro" id="IPR039426">
    <property type="entry name" value="TonB-dep_rcpt-like"/>
</dbReference>
<dbReference type="PANTHER" id="PTHR30069">
    <property type="entry name" value="TONB-DEPENDENT OUTER MEMBRANE RECEPTOR"/>
    <property type="match status" value="1"/>
</dbReference>
<dbReference type="Pfam" id="PF00593">
    <property type="entry name" value="TonB_dep_Rec_b-barrel"/>
    <property type="match status" value="1"/>
</dbReference>
<dbReference type="InterPro" id="IPR000531">
    <property type="entry name" value="Beta-barrel_TonB"/>
</dbReference>
<evidence type="ECO:0000256" key="4">
    <source>
        <dbReference type="ARBA" id="ARBA00022452"/>
    </source>
</evidence>
<keyword evidence="7 12" id="KW-0798">TonB box</keyword>
<evidence type="ECO:0000259" key="14">
    <source>
        <dbReference type="Pfam" id="PF00593"/>
    </source>
</evidence>
<keyword evidence="3 10" id="KW-0813">Transport</keyword>
<dbReference type="InterPro" id="IPR010917">
    <property type="entry name" value="TonB_rcpt_CS"/>
</dbReference>
<dbReference type="InterPro" id="IPR036942">
    <property type="entry name" value="Beta-barrel_TonB_sf"/>
</dbReference>
<dbReference type="PANTHER" id="PTHR30069:SF41">
    <property type="entry name" value="HEME_HEMOPEXIN UTILIZATION PROTEIN C"/>
    <property type="match status" value="1"/>
</dbReference>
<comment type="caution">
    <text evidence="16">The sequence shown here is derived from an EMBL/GenBank/DDBJ whole genome shotgun (WGS) entry which is preliminary data.</text>
</comment>
<proteinExistence type="inferred from homology"/>
<evidence type="ECO:0000256" key="13">
    <source>
        <dbReference type="SAM" id="SignalP"/>
    </source>
</evidence>
<feature type="signal peptide" evidence="13">
    <location>
        <begin position="1"/>
        <end position="40"/>
    </location>
</feature>
<keyword evidence="4 10" id="KW-1134">Transmembrane beta strand</keyword>
<evidence type="ECO:0000256" key="6">
    <source>
        <dbReference type="ARBA" id="ARBA00022729"/>
    </source>
</evidence>
<gene>
    <name evidence="16" type="ORF">AUP42_17950</name>
</gene>
<name>A0A154L625_9PROT</name>
<organism evidence="16 17">
    <name type="scientific">Thalassospira lucentensis</name>
    <dbReference type="NCBI Taxonomy" id="168935"/>
    <lineage>
        <taxon>Bacteria</taxon>
        <taxon>Pseudomonadati</taxon>
        <taxon>Pseudomonadota</taxon>
        <taxon>Alphaproteobacteria</taxon>
        <taxon>Rhodospirillales</taxon>
        <taxon>Thalassospiraceae</taxon>
        <taxon>Thalassospira</taxon>
    </lineage>
</organism>
<evidence type="ECO:0000256" key="8">
    <source>
        <dbReference type="ARBA" id="ARBA00023136"/>
    </source>
</evidence>
<dbReference type="GO" id="GO:0009279">
    <property type="term" value="C:cell outer membrane"/>
    <property type="evidence" value="ECO:0007669"/>
    <property type="project" value="UniProtKB-SubCell"/>
</dbReference>
<evidence type="ECO:0000256" key="12">
    <source>
        <dbReference type="RuleBase" id="RU003357"/>
    </source>
</evidence>
<dbReference type="Proteomes" id="UP000076335">
    <property type="component" value="Unassembled WGS sequence"/>
</dbReference>
<dbReference type="PROSITE" id="PS01156">
    <property type="entry name" value="TONB_DEPENDENT_REC_2"/>
    <property type="match status" value="1"/>
</dbReference>
<dbReference type="InterPro" id="IPR037066">
    <property type="entry name" value="Plug_dom_sf"/>
</dbReference>
<keyword evidence="8 10" id="KW-0472">Membrane</keyword>
<dbReference type="RefSeq" id="WP_062951425.1">
    <property type="nucleotide sequence ID" value="NZ_LPVY01000009.1"/>
</dbReference>
<sequence length="681" mass="73164">MSQSSRPVLPGKCRQPVYGLCRATLLAGVALTVLPVAAIAQETKAENETILTPIEVTAGRDTAQTAAGGVTITQEQLDRTNPQDIKDVFAGEAAVTVGGPTKISQKVYVQGIENTKLNVQIDGTRQVDSTYHHIGTALIDPGMLKTVRVESGVAPADAGPNALGGSMAYETKDARDVLSPDDPFGGSAKIQYNSNTKGFSEWLTIAGQHDGFEALGYVQNSNQGNYKDGDGDEVVGTADGSKNGLGKFAFTGNEGSRIEAFASHFEDEGVRPARPNFGSLAGGQLPQWISYKDTSLGVSYVDEMPGDLLAPEFSLNYSKTNLDVPRLQGGPNFYHVQSEIETINGKAANTFDVGMGDVTAGLDFYHDEATGTHDRTPRDGSYSETTTNIGAFSQARLSLTDAWRVSFGGRADRQWFEGVDGTDFEEFGLSGNVNTEYDVVETVTVYGGAGTQFGGLPLGESAIYNFSGVWNYDGFSPSRSKNFKVGTRYSEGGWSLDGNVFYNKIDDSHDLTGSVVGSTVYRNTTIDLVTQGYNLSAAYNYGPGFARVTYSHTDVETDGDAPLSTNASYQGVLQGDIFTFEVAHGWDDLGVRVGTTSELALANDDPEENGFPKLDTYFVANLYGEWKPEALNNAVTLRVDALNIFDRDYIDRATPGYDSAQVGEPYHEPGRTFLVSAKVTF</sequence>
<comment type="subcellular location">
    <subcellularLocation>
        <location evidence="1 10">Cell outer membrane</location>
        <topology evidence="1 10">Multi-pass membrane protein</topology>
    </subcellularLocation>
</comment>
<evidence type="ECO:0000256" key="10">
    <source>
        <dbReference type="PROSITE-ProRule" id="PRU01360"/>
    </source>
</evidence>
<dbReference type="GO" id="GO:0015344">
    <property type="term" value="F:siderophore uptake transmembrane transporter activity"/>
    <property type="evidence" value="ECO:0007669"/>
    <property type="project" value="TreeGrafter"/>
</dbReference>
<feature type="short sequence motif" description="TonB C-terminal box" evidence="11">
    <location>
        <begin position="664"/>
        <end position="681"/>
    </location>
</feature>
<evidence type="ECO:0000256" key="5">
    <source>
        <dbReference type="ARBA" id="ARBA00022692"/>
    </source>
</evidence>
<keyword evidence="9 10" id="KW-0998">Cell outer membrane</keyword>
<dbReference type="Gene3D" id="2.40.170.20">
    <property type="entry name" value="TonB-dependent receptor, beta-barrel domain"/>
    <property type="match status" value="1"/>
</dbReference>
<dbReference type="AlphaFoldDB" id="A0A154L625"/>
<evidence type="ECO:0000259" key="15">
    <source>
        <dbReference type="Pfam" id="PF07715"/>
    </source>
</evidence>
<keyword evidence="6 13" id="KW-0732">Signal</keyword>
<feature type="domain" description="TonB-dependent receptor-like beta-barrel" evidence="14">
    <location>
        <begin position="262"/>
        <end position="644"/>
    </location>
</feature>